<evidence type="ECO:0000313" key="5">
    <source>
        <dbReference type="Proteomes" id="UP000198406"/>
    </source>
</evidence>
<evidence type="ECO:0000313" key="4">
    <source>
        <dbReference type="EMBL" id="GAX10363.1"/>
    </source>
</evidence>
<dbReference type="OrthoDB" id="41872at2759"/>
<keyword evidence="2" id="KW-1133">Transmembrane helix</keyword>
<comment type="caution">
    <text evidence="4">The sequence shown here is derived from an EMBL/GenBank/DDBJ whole genome shotgun (WGS) entry which is preliminary data.</text>
</comment>
<proteinExistence type="predicted"/>
<dbReference type="InterPro" id="IPR002130">
    <property type="entry name" value="Cyclophilin-type_PPIase_dom"/>
</dbReference>
<dbReference type="AlphaFoldDB" id="A0A1Z5J8N4"/>
<keyword evidence="5" id="KW-1185">Reference proteome</keyword>
<reference evidence="4 5" key="1">
    <citation type="journal article" date="2015" name="Plant Cell">
        <title>Oil accumulation by the oleaginous diatom Fistulifera solaris as revealed by the genome and transcriptome.</title>
        <authorList>
            <person name="Tanaka T."/>
            <person name="Maeda Y."/>
            <person name="Veluchamy A."/>
            <person name="Tanaka M."/>
            <person name="Abida H."/>
            <person name="Marechal E."/>
            <person name="Bowler C."/>
            <person name="Muto M."/>
            <person name="Sunaga Y."/>
            <person name="Tanaka M."/>
            <person name="Yoshino T."/>
            <person name="Taniguchi T."/>
            <person name="Fukuda Y."/>
            <person name="Nemoto M."/>
            <person name="Matsumoto M."/>
            <person name="Wong P.S."/>
            <person name="Aburatani S."/>
            <person name="Fujibuchi W."/>
        </authorList>
    </citation>
    <scope>NUCLEOTIDE SEQUENCE [LARGE SCALE GENOMIC DNA]</scope>
    <source>
        <strain evidence="4 5">JPCC DA0580</strain>
    </source>
</reference>
<name>A0A1Z5J8N4_FISSO</name>
<dbReference type="InterPro" id="IPR029000">
    <property type="entry name" value="Cyclophilin-like_dom_sf"/>
</dbReference>
<dbReference type="InParanoid" id="A0A1Z5J8N4"/>
<dbReference type="SUPFAM" id="SSF50891">
    <property type="entry name" value="Cyclophilin-like"/>
    <property type="match status" value="1"/>
</dbReference>
<organism evidence="4 5">
    <name type="scientific">Fistulifera solaris</name>
    <name type="common">Oleaginous diatom</name>
    <dbReference type="NCBI Taxonomy" id="1519565"/>
    <lineage>
        <taxon>Eukaryota</taxon>
        <taxon>Sar</taxon>
        <taxon>Stramenopiles</taxon>
        <taxon>Ochrophyta</taxon>
        <taxon>Bacillariophyta</taxon>
        <taxon>Bacillariophyceae</taxon>
        <taxon>Bacillariophycidae</taxon>
        <taxon>Naviculales</taxon>
        <taxon>Naviculaceae</taxon>
        <taxon>Fistulifera</taxon>
    </lineage>
</organism>
<sequence length="378" mass="42483">MLNSSESRPTRLVRSQSNDIQQESDTRFLYKRSQSYSPLTFQQALSDHDDIEGFSLHPDSTSYAFLQSKRASWICLGVVLIACICGYVARQTIQSTAAQVSTMESSRQLLREKVTSVSNDLVELKKKINTINSNHPQHKHNQEKEEMKVSNIRAMHQMNKAQKRVDTASKQAMLLRERVQALSLAGISKKYGDGIHHVEFQLEFQDGVDGPTKFVIELAPSELMPHSVETFLDMVSNKLVDGCSFIMNALNLIKAAPLPYDGSSAKDKAQSFADFGLDKLAFKEYSESFPHEKYTMGFTADGSPSFFINVDDNTHSHEGDPCFAKVIQGFDAVKRLESSPTRNGIWFTQRVGIKAARIIEANSISYEQAKLRQKSRRA</sequence>
<gene>
    <name evidence="4" type="ORF">FisN_3Lh575</name>
</gene>
<evidence type="ECO:0000259" key="3">
    <source>
        <dbReference type="Pfam" id="PF00160"/>
    </source>
</evidence>
<feature type="region of interest" description="Disordered" evidence="1">
    <location>
        <begin position="1"/>
        <end position="20"/>
    </location>
</feature>
<dbReference type="Gene3D" id="2.40.100.10">
    <property type="entry name" value="Cyclophilin-like"/>
    <property type="match status" value="1"/>
</dbReference>
<evidence type="ECO:0000256" key="2">
    <source>
        <dbReference type="SAM" id="Phobius"/>
    </source>
</evidence>
<keyword evidence="2" id="KW-0472">Membrane</keyword>
<feature type="domain" description="PPIase cyclophilin-type" evidence="3">
    <location>
        <begin position="212"/>
        <end position="356"/>
    </location>
</feature>
<accession>A0A1Z5J8N4</accession>
<protein>
    <recommendedName>
        <fullName evidence="3">PPIase cyclophilin-type domain-containing protein</fullName>
    </recommendedName>
</protein>
<dbReference type="GO" id="GO:0003755">
    <property type="term" value="F:peptidyl-prolyl cis-trans isomerase activity"/>
    <property type="evidence" value="ECO:0007669"/>
    <property type="project" value="InterPro"/>
</dbReference>
<dbReference type="Proteomes" id="UP000198406">
    <property type="component" value="Unassembled WGS sequence"/>
</dbReference>
<dbReference type="EMBL" id="BDSP01000016">
    <property type="protein sequence ID" value="GAX10363.1"/>
    <property type="molecule type" value="Genomic_DNA"/>
</dbReference>
<evidence type="ECO:0000256" key="1">
    <source>
        <dbReference type="SAM" id="MobiDB-lite"/>
    </source>
</evidence>
<keyword evidence="2" id="KW-0812">Transmembrane</keyword>
<feature type="transmembrane region" description="Helical" evidence="2">
    <location>
        <begin position="71"/>
        <end position="89"/>
    </location>
</feature>
<dbReference type="Pfam" id="PF00160">
    <property type="entry name" value="Pro_isomerase"/>
    <property type="match status" value="1"/>
</dbReference>